<organism evidence="2 3">
    <name type="scientific">Mycobacteroides abscessus subsp. massiliense</name>
    <dbReference type="NCBI Taxonomy" id="1962118"/>
    <lineage>
        <taxon>Bacteria</taxon>
        <taxon>Bacillati</taxon>
        <taxon>Actinomycetota</taxon>
        <taxon>Actinomycetes</taxon>
        <taxon>Mycobacteriales</taxon>
        <taxon>Mycobacteriaceae</taxon>
        <taxon>Mycobacteroides</taxon>
        <taxon>Mycobacteroides abscessus</taxon>
    </lineage>
</organism>
<dbReference type="Proteomes" id="UP000190074">
    <property type="component" value="Unassembled WGS sequence"/>
</dbReference>
<protein>
    <submittedName>
        <fullName evidence="2">Uncharacterized protein</fullName>
    </submittedName>
</protein>
<reference evidence="2 3" key="1">
    <citation type="submission" date="2016-11" db="EMBL/GenBank/DDBJ databases">
        <authorList>
            <consortium name="Pathogen Informatics"/>
        </authorList>
    </citation>
    <scope>NUCLEOTIDE SEQUENCE [LARGE SCALE GENOMIC DNA]</scope>
    <source>
        <strain evidence="2 3">911</strain>
    </source>
</reference>
<evidence type="ECO:0000256" key="1">
    <source>
        <dbReference type="SAM" id="Phobius"/>
    </source>
</evidence>
<evidence type="ECO:0000313" key="3">
    <source>
        <dbReference type="Proteomes" id="UP000190074"/>
    </source>
</evidence>
<evidence type="ECO:0000313" key="2">
    <source>
        <dbReference type="EMBL" id="SKM04004.1"/>
    </source>
</evidence>
<keyword evidence="1" id="KW-1133">Transmembrane helix</keyword>
<keyword evidence="1" id="KW-0472">Membrane</keyword>
<name>A0A1U0U4G1_9MYCO</name>
<sequence length="29" mass="3365">MNTKIRIFAVVLQACNFVAQIVRIFIELN</sequence>
<keyword evidence="1" id="KW-0812">Transmembrane</keyword>
<accession>A0A1U0U4G1</accession>
<dbReference type="AlphaFoldDB" id="A0A1U0U4G1"/>
<proteinExistence type="predicted"/>
<feature type="transmembrane region" description="Helical" evidence="1">
    <location>
        <begin position="7"/>
        <end position="26"/>
    </location>
</feature>
<gene>
    <name evidence="2" type="ORF">SAMEA2259716_02386</name>
</gene>
<dbReference type="EMBL" id="FVGW01000004">
    <property type="protein sequence ID" value="SKM04004.1"/>
    <property type="molecule type" value="Genomic_DNA"/>
</dbReference>